<sequence length="198" mass="21632">MSNVATIPHSAVGEWKQPSKGVVGMACLIIAEASIFIIFIVAYLYYAGKSLSGPTPHEVLELPIFTSICLISSSITVHFAGSALHHGKRNATSLWLALTVLLGGIFLVGTGQEWYQLIYHDGLTISTNLFGTTFYSLVGLHASHVIVGLIMLSLSLIFSLTGQMTSAHSEKLEVLSLYWHFVDAVWIVVFLVVYVFCR</sequence>
<dbReference type="SUPFAM" id="SSF81452">
    <property type="entry name" value="Cytochrome c oxidase subunit III-like"/>
    <property type="match status" value="1"/>
</dbReference>
<feature type="transmembrane region" description="Helical" evidence="8">
    <location>
        <begin position="21"/>
        <end position="46"/>
    </location>
</feature>
<organism evidence="10 11">
    <name type="scientific">Acidicapsa dinghuensis</name>
    <dbReference type="NCBI Taxonomy" id="2218256"/>
    <lineage>
        <taxon>Bacteria</taxon>
        <taxon>Pseudomonadati</taxon>
        <taxon>Acidobacteriota</taxon>
        <taxon>Terriglobia</taxon>
        <taxon>Terriglobales</taxon>
        <taxon>Acidobacteriaceae</taxon>
        <taxon>Acidicapsa</taxon>
    </lineage>
</organism>
<keyword evidence="11" id="KW-1185">Reference proteome</keyword>
<keyword evidence="5 8" id="KW-1133">Transmembrane helix</keyword>
<evidence type="ECO:0000256" key="3">
    <source>
        <dbReference type="ARBA" id="ARBA00022475"/>
    </source>
</evidence>
<comment type="similarity">
    <text evidence="2 7">Belongs to the cytochrome c oxidase subunit 3 family.</text>
</comment>
<comment type="subcellular location">
    <subcellularLocation>
        <location evidence="1 7">Cell membrane</location>
        <topology evidence="1 7">Multi-pass membrane protein</topology>
    </subcellularLocation>
</comment>
<dbReference type="PROSITE" id="PS50253">
    <property type="entry name" value="COX3"/>
    <property type="match status" value="1"/>
</dbReference>
<evidence type="ECO:0000256" key="2">
    <source>
        <dbReference type="ARBA" id="ARBA00010581"/>
    </source>
</evidence>
<dbReference type="Pfam" id="PF00510">
    <property type="entry name" value="COX3"/>
    <property type="match status" value="1"/>
</dbReference>
<dbReference type="InterPro" id="IPR024791">
    <property type="entry name" value="Cyt_c/ubiquinol_Oxase_su3"/>
</dbReference>
<name>A0ABW1EMD4_9BACT</name>
<dbReference type="RefSeq" id="WP_263332003.1">
    <property type="nucleotide sequence ID" value="NZ_JAGSYH010000001.1"/>
</dbReference>
<dbReference type="EMBL" id="JBHSPH010000010">
    <property type="protein sequence ID" value="MFC5865079.1"/>
    <property type="molecule type" value="Genomic_DNA"/>
</dbReference>
<dbReference type="InterPro" id="IPR000298">
    <property type="entry name" value="Cyt_c_oxidase-like_su3"/>
</dbReference>
<evidence type="ECO:0000256" key="6">
    <source>
        <dbReference type="ARBA" id="ARBA00023136"/>
    </source>
</evidence>
<evidence type="ECO:0000256" key="4">
    <source>
        <dbReference type="ARBA" id="ARBA00022692"/>
    </source>
</evidence>
<feature type="transmembrane region" description="Helical" evidence="8">
    <location>
        <begin position="93"/>
        <end position="111"/>
    </location>
</feature>
<evidence type="ECO:0000259" key="9">
    <source>
        <dbReference type="PROSITE" id="PS50253"/>
    </source>
</evidence>
<evidence type="ECO:0000256" key="7">
    <source>
        <dbReference type="RuleBase" id="RU003376"/>
    </source>
</evidence>
<evidence type="ECO:0000256" key="8">
    <source>
        <dbReference type="SAM" id="Phobius"/>
    </source>
</evidence>
<keyword evidence="4 7" id="KW-0812">Transmembrane</keyword>
<evidence type="ECO:0000256" key="1">
    <source>
        <dbReference type="ARBA" id="ARBA00004651"/>
    </source>
</evidence>
<dbReference type="CDD" id="cd00386">
    <property type="entry name" value="Heme_Cu_Oxidase_III_like"/>
    <property type="match status" value="1"/>
</dbReference>
<reference evidence="11" key="1">
    <citation type="journal article" date="2019" name="Int. J. Syst. Evol. Microbiol.">
        <title>The Global Catalogue of Microorganisms (GCM) 10K type strain sequencing project: providing services to taxonomists for standard genome sequencing and annotation.</title>
        <authorList>
            <consortium name="The Broad Institute Genomics Platform"/>
            <consortium name="The Broad Institute Genome Sequencing Center for Infectious Disease"/>
            <person name="Wu L."/>
            <person name="Ma J."/>
        </authorList>
    </citation>
    <scope>NUCLEOTIDE SEQUENCE [LARGE SCALE GENOMIC DNA]</scope>
    <source>
        <strain evidence="11">JCM 4087</strain>
    </source>
</reference>
<feature type="transmembrane region" description="Helical" evidence="8">
    <location>
        <begin position="145"/>
        <end position="165"/>
    </location>
</feature>
<evidence type="ECO:0000256" key="5">
    <source>
        <dbReference type="ARBA" id="ARBA00022989"/>
    </source>
</evidence>
<feature type="transmembrane region" description="Helical" evidence="8">
    <location>
        <begin position="177"/>
        <end position="197"/>
    </location>
</feature>
<feature type="transmembrane region" description="Helical" evidence="8">
    <location>
        <begin position="62"/>
        <end position="81"/>
    </location>
</feature>
<keyword evidence="3" id="KW-1003">Cell membrane</keyword>
<accession>A0ABW1EMD4</accession>
<protein>
    <submittedName>
        <fullName evidence="10">Heme-copper oxidase subunit III</fullName>
    </submittedName>
</protein>
<comment type="caution">
    <text evidence="10">The sequence shown here is derived from an EMBL/GenBank/DDBJ whole genome shotgun (WGS) entry which is preliminary data.</text>
</comment>
<evidence type="ECO:0000313" key="11">
    <source>
        <dbReference type="Proteomes" id="UP001596091"/>
    </source>
</evidence>
<dbReference type="PANTHER" id="PTHR11403:SF2">
    <property type="entry name" value="CYTOCHROME BO(3) UBIQUINOL OXIDASE SUBUNIT 3"/>
    <property type="match status" value="1"/>
</dbReference>
<feature type="transmembrane region" description="Helical" evidence="8">
    <location>
        <begin position="117"/>
        <end position="138"/>
    </location>
</feature>
<dbReference type="Proteomes" id="UP001596091">
    <property type="component" value="Unassembled WGS sequence"/>
</dbReference>
<keyword evidence="6 8" id="KW-0472">Membrane</keyword>
<dbReference type="InterPro" id="IPR035973">
    <property type="entry name" value="Cyt_c_oxidase_su3-like_sf"/>
</dbReference>
<proteinExistence type="inferred from homology"/>
<evidence type="ECO:0000313" key="10">
    <source>
        <dbReference type="EMBL" id="MFC5865079.1"/>
    </source>
</evidence>
<dbReference type="Gene3D" id="1.20.120.80">
    <property type="entry name" value="Cytochrome c oxidase, subunit III, four-helix bundle"/>
    <property type="match status" value="1"/>
</dbReference>
<dbReference type="PANTHER" id="PTHR11403">
    <property type="entry name" value="CYTOCHROME C OXIDASE SUBUNIT III"/>
    <property type="match status" value="1"/>
</dbReference>
<feature type="domain" description="Heme-copper oxidase subunit III family profile" evidence="9">
    <location>
        <begin position="23"/>
        <end position="198"/>
    </location>
</feature>
<gene>
    <name evidence="10" type="ORF">ACFPT7_22420</name>
</gene>
<dbReference type="InterPro" id="IPR013833">
    <property type="entry name" value="Cyt_c_oxidase_su3_a-hlx"/>
</dbReference>